<evidence type="ECO:0008006" key="4">
    <source>
        <dbReference type="Google" id="ProtNLM"/>
    </source>
</evidence>
<feature type="chain" id="PRO_5004813394" description="DUF3308 domain-containing protein" evidence="1">
    <location>
        <begin position="19"/>
        <end position="334"/>
    </location>
</feature>
<accession>W2CA18</accession>
<dbReference type="AlphaFoldDB" id="W2CA18"/>
<feature type="signal peptide" evidence="1">
    <location>
        <begin position="1"/>
        <end position="18"/>
    </location>
</feature>
<sequence length="334" mass="36339">MKILRLIGLLCLFPACLAAQQGNEVFRFLRFPMSARAGALGGHTVSLVEADPALVFHNPALLGGEMNGMVGLSYMNYIGGIHVGSAIYTRTHGDRGAWAVGLSYINYGSMKEADAQRNLSGHFSASDAGLSATYSYDLSDRWRGGLSMKVLYSAIAEYSAFGLAADAGLSYFDEEADLSVGIALKNIGAQLKAYDSRRSRLPWDIQLGFTKRMAHAPIRLSVTGMYLNQWKFKYVDETLTERNVDDSFVTTLAKHLVFGVDFVPSNNFWVGVGYNPKEAMDMRLKDGGNRLGGFSMGAGLHVSRFDVSISAARYHPSAMSLMLGLGISLNDDNP</sequence>
<dbReference type="NCBIfam" id="NF033709">
    <property type="entry name" value="PorV_fam"/>
    <property type="match status" value="1"/>
</dbReference>
<evidence type="ECO:0000313" key="2">
    <source>
        <dbReference type="EMBL" id="ETK03868.1"/>
    </source>
</evidence>
<dbReference type="PATRIC" id="fig|1410950.3.peg.1764"/>
<dbReference type="EMBL" id="AYYC01000727">
    <property type="protein sequence ID" value="ETK03868.1"/>
    <property type="molecule type" value="Genomic_DNA"/>
</dbReference>
<dbReference type="NCBIfam" id="NF033711">
    <property type="entry name" value="T9SS_PorQ"/>
    <property type="match status" value="1"/>
</dbReference>
<keyword evidence="1" id="KW-0732">Signal</keyword>
<proteinExistence type="predicted"/>
<dbReference type="Proteomes" id="UP000018872">
    <property type="component" value="Unassembled WGS sequence"/>
</dbReference>
<protein>
    <recommendedName>
        <fullName evidence="4">DUF3308 domain-containing protein</fullName>
    </recommendedName>
</protein>
<comment type="caution">
    <text evidence="2">The sequence shown here is derived from an EMBL/GenBank/DDBJ whole genome shotgun (WGS) entry which is preliminary data.</text>
</comment>
<gene>
    <name evidence="2" type="ORF">T229_11790</name>
</gene>
<dbReference type="Gene3D" id="2.40.160.60">
    <property type="entry name" value="Outer membrane protein transport protein (OMPP1/FadL/TodX)"/>
    <property type="match status" value="1"/>
</dbReference>
<reference evidence="2 3" key="1">
    <citation type="submission" date="2013-11" db="EMBL/GenBank/DDBJ databases">
        <title>Single cell genomics of uncultured Tannerella BU063 (oral taxon 286).</title>
        <authorList>
            <person name="Beall C.J."/>
            <person name="Campbell A.G."/>
            <person name="Griffen A.L."/>
            <person name="Podar M."/>
            <person name="Leys E.J."/>
        </authorList>
    </citation>
    <scope>NUCLEOTIDE SEQUENCE [LARGE SCALE GENOMIC DNA]</scope>
    <source>
        <strain evidence="2">Cell 5</strain>
    </source>
</reference>
<evidence type="ECO:0000313" key="3">
    <source>
        <dbReference type="Proteomes" id="UP000018872"/>
    </source>
</evidence>
<name>W2CA18_9BACT</name>
<evidence type="ECO:0000256" key="1">
    <source>
        <dbReference type="SAM" id="SignalP"/>
    </source>
</evidence>
<organism evidence="2 3">
    <name type="scientific">Tannerella sp. oral taxon BU063 isolate Cell 5</name>
    <dbReference type="NCBI Taxonomy" id="1410950"/>
    <lineage>
        <taxon>Bacteria</taxon>
        <taxon>Pseudomonadati</taxon>
        <taxon>Bacteroidota</taxon>
        <taxon>Bacteroidia</taxon>
        <taxon>Bacteroidales</taxon>
        <taxon>Tannerellaceae</taxon>
        <taxon>Tannerella</taxon>
    </lineage>
</organism>